<comment type="cofactor">
    <cofactor evidence="1">
        <name>[3Fe-4S] cluster</name>
        <dbReference type="ChEBI" id="CHEBI:21137"/>
    </cofactor>
</comment>
<dbReference type="GO" id="GO:0009375">
    <property type="term" value="C:ferredoxin hydrogenase complex"/>
    <property type="evidence" value="ECO:0007669"/>
    <property type="project" value="InterPro"/>
</dbReference>
<keyword evidence="9 12" id="KW-0408">Iron</keyword>
<feature type="binding site" evidence="12">
    <location>
        <position position="302"/>
    </location>
    <ligand>
        <name>[4Fe-4S] cluster</name>
        <dbReference type="ChEBI" id="CHEBI:49883"/>
        <label>2</label>
    </ligand>
</feature>
<dbReference type="EMBL" id="JJOS01000019">
    <property type="protein sequence ID" value="KKG05773.1"/>
    <property type="molecule type" value="Genomic_DNA"/>
</dbReference>
<dbReference type="GO" id="GO:0051539">
    <property type="term" value="F:4 iron, 4 sulfur cluster binding"/>
    <property type="evidence" value="ECO:0007669"/>
    <property type="project" value="UniProtKB-KW"/>
</dbReference>
<dbReference type="InterPro" id="IPR037024">
    <property type="entry name" value="NiFe_Hase_small_N_sf"/>
</dbReference>
<evidence type="ECO:0000256" key="12">
    <source>
        <dbReference type="PIRSR" id="PIRSR000310-1"/>
    </source>
</evidence>
<feature type="binding site" evidence="12">
    <location>
        <position position="333"/>
    </location>
    <ligand>
        <name>[3Fe-4S] cluster</name>
        <dbReference type="ChEBI" id="CHEBI:21137"/>
    </ligand>
</feature>
<evidence type="ECO:0000259" key="13">
    <source>
        <dbReference type="Pfam" id="PF01058"/>
    </source>
</evidence>
<feature type="binding site" evidence="12">
    <location>
        <position position="178"/>
    </location>
    <ligand>
        <name>[4Fe-4S] cluster</name>
        <dbReference type="ChEBI" id="CHEBI:49883"/>
        <label>1</label>
    </ligand>
</feature>
<evidence type="ECO:0000256" key="5">
    <source>
        <dbReference type="ARBA" id="ARBA00022485"/>
    </source>
</evidence>
<dbReference type="PROSITE" id="PS51318">
    <property type="entry name" value="TAT"/>
    <property type="match status" value="1"/>
</dbReference>
<feature type="binding site" evidence="12">
    <location>
        <position position="311"/>
    </location>
    <ligand>
        <name>[3Fe-4S] cluster</name>
        <dbReference type="ChEBI" id="CHEBI:21137"/>
    </ligand>
</feature>
<dbReference type="InterPro" id="IPR006311">
    <property type="entry name" value="TAT_signal"/>
</dbReference>
<sequence length="386" mass="41578">MRDRSTGMKNLTRTLDSMDFLKMDRRTFMKAVSALGATAFLGTYQTEIVNALEFAETKLIWIHGSECTGCSESLLNGGNPDVAQALTKLNVNLAYHETLCMQQGIWNDGELVNTSELNSEILLEDLYKEGNYILVVEGSIPNGPDGSGRYLVIGNKTFKETLGEAAKNANAIVAVGACACWGGITSADSDIEKETDYRGVAFKKTDASKGMLKELGIDKPVINIPGCPAHPDWILLTLGAVILGKIKIPDDLPAALDQYGRPKLFFPPDHTVHENCPRRGYYDRGEFDEEVGGEKCLWKLGCKAPYAHADCGIRRWNGSVSMCTQAGGPCINCVDPGFPDASRPLYVEAEDKGIVGANIDTIAKVAVGAAAVAAGVHAVRRMGKGE</sequence>
<dbReference type="InterPro" id="IPR006137">
    <property type="entry name" value="NADH_UbQ_OxRdtase-like_20kDa"/>
</dbReference>
<comment type="caution">
    <text evidence="15">The sequence shown here is derived from an EMBL/GenBank/DDBJ whole genome shotgun (WGS) entry which is preliminary data.</text>
</comment>
<dbReference type="Proteomes" id="UP000034578">
    <property type="component" value="Unassembled WGS sequence"/>
</dbReference>
<dbReference type="Gene3D" id="3.40.50.700">
    <property type="entry name" value="NADH:ubiquinone oxidoreductase-like, 20kDa subunit"/>
    <property type="match status" value="1"/>
</dbReference>
<evidence type="ECO:0000313" key="16">
    <source>
        <dbReference type="Proteomes" id="UP000034578"/>
    </source>
</evidence>
<dbReference type="GO" id="GO:0009061">
    <property type="term" value="P:anaerobic respiration"/>
    <property type="evidence" value="ECO:0007669"/>
    <property type="project" value="TreeGrafter"/>
</dbReference>
<dbReference type="Pfam" id="PF14720">
    <property type="entry name" value="NiFe_hyd_SSU_C"/>
    <property type="match status" value="1"/>
</dbReference>
<dbReference type="NCBIfam" id="TIGR00391">
    <property type="entry name" value="hydA"/>
    <property type="match status" value="1"/>
</dbReference>
<evidence type="ECO:0000256" key="9">
    <source>
        <dbReference type="ARBA" id="ARBA00023004"/>
    </source>
</evidence>
<evidence type="ECO:0000256" key="10">
    <source>
        <dbReference type="ARBA" id="ARBA00023014"/>
    </source>
</evidence>
<feature type="binding site" evidence="12">
    <location>
        <position position="227"/>
    </location>
    <ligand>
        <name>[4Fe-4S] cluster</name>
        <dbReference type="ChEBI" id="CHEBI:49883"/>
        <label>1</label>
    </ligand>
</feature>
<dbReference type="PANTHER" id="PTHR30013:SF7">
    <property type="entry name" value="HYDROGENASE-2 SMALL CHAIN"/>
    <property type="match status" value="1"/>
</dbReference>
<evidence type="ECO:0000256" key="7">
    <source>
        <dbReference type="ARBA" id="ARBA00022729"/>
    </source>
</evidence>
<evidence type="ECO:0000256" key="2">
    <source>
        <dbReference type="ARBA" id="ARBA00001966"/>
    </source>
</evidence>
<gene>
    <name evidence="15" type="ORF">DU47_03665</name>
</gene>
<keyword evidence="6 12" id="KW-0479">Metal-binding</keyword>
<dbReference type="Pfam" id="PF01058">
    <property type="entry name" value="Oxidored_q6"/>
    <property type="match status" value="1"/>
</dbReference>
<keyword evidence="11 12" id="KW-0003">3Fe-4S</keyword>
<keyword evidence="10 12" id="KW-0411">Iron-sulfur</keyword>
<evidence type="ECO:0000256" key="11">
    <source>
        <dbReference type="ARBA" id="ARBA00023291"/>
    </source>
</evidence>
<dbReference type="GO" id="GO:0051538">
    <property type="term" value="F:3 iron, 4 sulfur cluster binding"/>
    <property type="evidence" value="ECO:0007669"/>
    <property type="project" value="UniProtKB-KW"/>
</dbReference>
<dbReference type="Gene3D" id="4.10.480.10">
    <property type="entry name" value="Cytochrome-c3 hydrogenase, C-terminal domain"/>
    <property type="match status" value="1"/>
</dbReference>
<dbReference type="GO" id="GO:0046872">
    <property type="term" value="F:metal ion binding"/>
    <property type="evidence" value="ECO:0007669"/>
    <property type="project" value="UniProtKB-KW"/>
</dbReference>
<reference evidence="15 16" key="1">
    <citation type="journal article" date="2015" name="ISME J.">
        <title>Genomic and phenotypic differentiation among Methanosarcina mazei populations from Columbia River sediment.</title>
        <authorList>
            <person name="Youngblut N.D."/>
            <person name="Wirth J.S."/>
            <person name="Henriksen J.R."/>
            <person name="Smith M."/>
            <person name="Simon H."/>
            <person name="Metcalf W.W."/>
            <person name="Whitaker R.J."/>
        </authorList>
    </citation>
    <scope>NUCLEOTIDE SEQUENCE [LARGE SCALE GENOMIC DNA]</scope>
    <source>
        <strain evidence="15 16">2.F.A.2.4</strain>
    </source>
</reference>
<evidence type="ECO:0000256" key="3">
    <source>
        <dbReference type="ARBA" id="ARBA00004196"/>
    </source>
</evidence>
<dbReference type="InterPro" id="IPR027394">
    <property type="entry name" value="Cytochrome-c3_hydrogenase_C"/>
</dbReference>
<feature type="binding site" evidence="12">
    <location>
        <position position="273"/>
    </location>
    <ligand>
        <name>[4Fe-4S] cluster</name>
        <dbReference type="ChEBI" id="CHEBI:49883"/>
        <label>2</label>
    </ligand>
</feature>
<dbReference type="PIRSF" id="PIRSF000310">
    <property type="entry name" value="NiFe_hyd_ssu"/>
    <property type="match status" value="1"/>
</dbReference>
<feature type="binding site" evidence="12">
    <location>
        <position position="330"/>
    </location>
    <ligand>
        <name>[3Fe-4S] cluster</name>
        <dbReference type="ChEBI" id="CHEBI:21137"/>
    </ligand>
</feature>
<comment type="cofactor">
    <cofactor evidence="2">
        <name>[4Fe-4S] cluster</name>
        <dbReference type="ChEBI" id="CHEBI:49883"/>
    </cofactor>
</comment>
<dbReference type="SUPFAM" id="SSF56770">
    <property type="entry name" value="HydA/Nqo6-like"/>
    <property type="match status" value="1"/>
</dbReference>
<feature type="domain" description="Cytochrome-c3 hydrogenase C-terminal" evidence="14">
    <location>
        <begin position="270"/>
        <end position="346"/>
    </location>
</feature>
<dbReference type="InterPro" id="IPR037148">
    <property type="entry name" value="NiFe-Hase_small_C_sf"/>
</dbReference>
<feature type="binding site" evidence="12">
    <location>
        <position position="296"/>
    </location>
    <ligand>
        <name>[4Fe-4S] cluster</name>
        <dbReference type="ChEBI" id="CHEBI:49883"/>
        <label>2</label>
    </ligand>
</feature>
<evidence type="ECO:0000256" key="1">
    <source>
        <dbReference type="ARBA" id="ARBA00001927"/>
    </source>
</evidence>
<protein>
    <submittedName>
        <fullName evidence="15">Oxidoreductase</fullName>
    </submittedName>
</protein>
<dbReference type="NCBIfam" id="TIGR01409">
    <property type="entry name" value="TAT_signal_seq"/>
    <property type="match status" value="1"/>
</dbReference>
<evidence type="ECO:0000256" key="6">
    <source>
        <dbReference type="ARBA" id="ARBA00022723"/>
    </source>
</evidence>
<feature type="binding site" evidence="12">
    <location>
        <position position="67"/>
    </location>
    <ligand>
        <name>[4Fe-4S] cluster</name>
        <dbReference type="ChEBI" id="CHEBI:49883"/>
        <label>1</label>
    </ligand>
</feature>
<evidence type="ECO:0000259" key="14">
    <source>
        <dbReference type="Pfam" id="PF14720"/>
    </source>
</evidence>
<dbReference type="PATRIC" id="fig|2209.59.peg.804"/>
<feature type="binding site" evidence="12">
    <location>
        <position position="70"/>
    </location>
    <ligand>
        <name>[4Fe-4S] cluster</name>
        <dbReference type="ChEBI" id="CHEBI:49883"/>
        <label>1</label>
    </ligand>
</feature>
<keyword evidence="16" id="KW-1185">Reference proteome</keyword>
<accession>A0A0F8DSY8</accession>
<comment type="subcellular location">
    <subcellularLocation>
        <location evidence="3">Cell envelope</location>
    </subcellularLocation>
</comment>
<dbReference type="PANTHER" id="PTHR30013">
    <property type="entry name" value="NIFE / NIFESE HYDROGENASE SMALL SUBUNIT FAMILY MEMBER"/>
    <property type="match status" value="1"/>
</dbReference>
<dbReference type="GO" id="GO:0016020">
    <property type="term" value="C:membrane"/>
    <property type="evidence" value="ECO:0007669"/>
    <property type="project" value="TreeGrafter"/>
</dbReference>
<evidence type="ECO:0000256" key="4">
    <source>
        <dbReference type="ARBA" id="ARBA00006605"/>
    </source>
</evidence>
<feature type="domain" description="NADH:ubiquinone oxidoreductase-like 20kDa subunit" evidence="13">
    <location>
        <begin position="67"/>
        <end position="240"/>
    </location>
</feature>
<feature type="binding site" evidence="12">
    <location>
        <position position="276"/>
    </location>
    <ligand>
        <name>[4Fe-4S] cluster</name>
        <dbReference type="ChEBI" id="CHEBI:49883"/>
        <label>2</label>
    </ligand>
</feature>
<dbReference type="AlphaFoldDB" id="A0A0F8DSY8"/>
<keyword evidence="7" id="KW-0732">Signal</keyword>
<proteinExistence type="inferred from homology"/>
<evidence type="ECO:0000313" key="15">
    <source>
        <dbReference type="EMBL" id="KKG05773.1"/>
    </source>
</evidence>
<dbReference type="GO" id="GO:0009055">
    <property type="term" value="F:electron transfer activity"/>
    <property type="evidence" value="ECO:0007669"/>
    <property type="project" value="TreeGrafter"/>
</dbReference>
<organism evidence="15 16">
    <name type="scientific">Methanosarcina mazei</name>
    <name type="common">Methanosarcina frisia</name>
    <dbReference type="NCBI Taxonomy" id="2209"/>
    <lineage>
        <taxon>Archaea</taxon>
        <taxon>Methanobacteriati</taxon>
        <taxon>Methanobacteriota</taxon>
        <taxon>Stenosarchaea group</taxon>
        <taxon>Methanomicrobia</taxon>
        <taxon>Methanosarcinales</taxon>
        <taxon>Methanosarcinaceae</taxon>
        <taxon>Methanosarcina</taxon>
    </lineage>
</organism>
<keyword evidence="5 12" id="KW-0004">4Fe-4S</keyword>
<dbReference type="InterPro" id="IPR019546">
    <property type="entry name" value="TAT_signal_bac_arc"/>
</dbReference>
<dbReference type="InterPro" id="IPR001821">
    <property type="entry name" value="NiFe_hydrogenase_ssu"/>
</dbReference>
<keyword evidence="8" id="KW-0560">Oxidoreductase</keyword>
<name>A0A0F8DSY8_METMZ</name>
<dbReference type="GO" id="GO:0008901">
    <property type="term" value="F:ferredoxin hydrogenase activity"/>
    <property type="evidence" value="ECO:0007669"/>
    <property type="project" value="InterPro"/>
</dbReference>
<evidence type="ECO:0000256" key="8">
    <source>
        <dbReference type="ARBA" id="ARBA00023002"/>
    </source>
</evidence>
<dbReference type="GO" id="GO:0044569">
    <property type="term" value="C:[Ni-Fe] hydrogenase complex"/>
    <property type="evidence" value="ECO:0007669"/>
    <property type="project" value="TreeGrafter"/>
</dbReference>
<comment type="similarity">
    <text evidence="4">Belongs to the [NiFe]/[NiFeSe] hydrogenase small subunit family.</text>
</comment>